<dbReference type="PANTHER" id="PTHR30524">
    <property type="entry name" value="MANNITOL-1-PHOSPHATE 5-DEHYDROGENASE"/>
    <property type="match status" value="1"/>
</dbReference>
<dbReference type="GO" id="GO:0008926">
    <property type="term" value="F:mannitol-1-phosphate 5-dehydrogenase activity"/>
    <property type="evidence" value="ECO:0007669"/>
    <property type="project" value="UniProtKB-UniRule"/>
</dbReference>
<keyword evidence="11" id="KW-1185">Reference proteome</keyword>
<evidence type="ECO:0000256" key="3">
    <source>
        <dbReference type="ARBA" id="ARBA00016219"/>
    </source>
</evidence>
<dbReference type="Gene3D" id="3.40.50.720">
    <property type="entry name" value="NAD(P)-binding Rossmann-like Domain"/>
    <property type="match status" value="1"/>
</dbReference>
<sequence>MLKAVHFGAGNIGRGFIGYLLYKSEYEITFVDISKELVESINTYKRYNVIILKDNVEKEEVKNIKAIHIEDEENLSKAIVDADIITTSVGANNLKSIGEKLRNYLKIRKANIDKPLNIMACENALFATNILKNSILEKEDKDFIEYVNQKIGFPNTAVDRIVPNVDIKKELPIDVAVEDFYEWDIDKKAIIGDLNIKGVELVADLEPYIERKLFLLNGAHATTAYLGYLKGYKYIHEAIEDDFIRNIVSGMQEEASLALSRKHNIKKDELGRYASKVIKRFKNSYLKDEVVRVGREPTRKLAGNDRLMMPAKFCYEIGVMPQFILYGIAAGLLFDYKEDPKACEIQNDIKNFGLEKTISKVTGLEENSGLLQEIVKKYKELKEAFGKR</sequence>
<dbReference type="GO" id="GO:0005829">
    <property type="term" value="C:cytosol"/>
    <property type="evidence" value="ECO:0007669"/>
    <property type="project" value="TreeGrafter"/>
</dbReference>
<dbReference type="PANTHER" id="PTHR30524:SF0">
    <property type="entry name" value="ALTRONATE OXIDOREDUCTASE-RELATED"/>
    <property type="match status" value="1"/>
</dbReference>
<dbReference type="AlphaFoldDB" id="A0A097ANV6"/>
<keyword evidence="5 7" id="KW-0520">NAD</keyword>
<evidence type="ECO:0000256" key="2">
    <source>
        <dbReference type="ARBA" id="ARBA00012939"/>
    </source>
</evidence>
<evidence type="ECO:0000256" key="6">
    <source>
        <dbReference type="ARBA" id="ARBA00048615"/>
    </source>
</evidence>
<dbReference type="NCBIfam" id="NF002653">
    <property type="entry name" value="PRK02318.2-6"/>
    <property type="match status" value="1"/>
</dbReference>
<dbReference type="GO" id="GO:0019592">
    <property type="term" value="P:mannitol catabolic process"/>
    <property type="evidence" value="ECO:0007669"/>
    <property type="project" value="TreeGrafter"/>
</dbReference>
<comment type="catalytic activity">
    <reaction evidence="6 7">
        <text>D-mannitol 1-phosphate + NAD(+) = beta-D-fructose 6-phosphate + NADH + H(+)</text>
        <dbReference type="Rhea" id="RHEA:19661"/>
        <dbReference type="ChEBI" id="CHEBI:15378"/>
        <dbReference type="ChEBI" id="CHEBI:57540"/>
        <dbReference type="ChEBI" id="CHEBI:57634"/>
        <dbReference type="ChEBI" id="CHEBI:57945"/>
        <dbReference type="ChEBI" id="CHEBI:61381"/>
        <dbReference type="EC" id="1.1.1.17"/>
    </reaction>
</comment>
<feature type="binding site" evidence="7">
    <location>
        <begin position="4"/>
        <end position="15"/>
    </location>
    <ligand>
        <name>NAD(+)</name>
        <dbReference type="ChEBI" id="CHEBI:57540"/>
    </ligand>
</feature>
<dbReference type="InterPro" id="IPR036291">
    <property type="entry name" value="NAD(P)-bd_dom_sf"/>
</dbReference>
<dbReference type="InterPro" id="IPR000669">
    <property type="entry name" value="Mannitol_DH"/>
</dbReference>
<proteinExistence type="inferred from homology"/>
<evidence type="ECO:0000313" key="10">
    <source>
        <dbReference type="EMBL" id="AIS51491.1"/>
    </source>
</evidence>
<protein>
    <recommendedName>
        <fullName evidence="3 7">Mannitol-1-phosphate 5-dehydrogenase</fullName>
        <ecNumber evidence="2 7">1.1.1.17</ecNumber>
    </recommendedName>
</protein>
<dbReference type="SUPFAM" id="SSF48179">
    <property type="entry name" value="6-phosphogluconate dehydrogenase C-terminal domain-like"/>
    <property type="match status" value="1"/>
</dbReference>
<dbReference type="InterPro" id="IPR013118">
    <property type="entry name" value="Mannitol_DH_C"/>
</dbReference>
<feature type="domain" description="Mannitol dehydrogenase N-terminal" evidence="8">
    <location>
        <begin position="3"/>
        <end position="197"/>
    </location>
</feature>
<comment type="similarity">
    <text evidence="1 7">Belongs to the mannitol dehydrogenase family.</text>
</comment>
<gene>
    <name evidence="7 10" type="primary">mtlD</name>
    <name evidence="10" type="ORF">TKV_c02860</name>
</gene>
<organism evidence="10 11">
    <name type="scientific">Thermoanaerobacter kivui</name>
    <name type="common">Acetogenium kivui</name>
    <dbReference type="NCBI Taxonomy" id="2325"/>
    <lineage>
        <taxon>Bacteria</taxon>
        <taxon>Bacillati</taxon>
        <taxon>Bacillota</taxon>
        <taxon>Clostridia</taxon>
        <taxon>Thermoanaerobacterales</taxon>
        <taxon>Thermoanaerobacteraceae</taxon>
        <taxon>Thermoanaerobacter</taxon>
    </lineage>
</organism>
<evidence type="ECO:0000256" key="5">
    <source>
        <dbReference type="ARBA" id="ARBA00023027"/>
    </source>
</evidence>
<reference evidence="11" key="1">
    <citation type="journal article" date="2015" name="Genome Announc.">
        <title>Whole-Genome Sequences of 80 Environmental and Clinical Isolates of Burkholderia pseudomallei.</title>
        <authorList>
            <person name="Johnson S.L."/>
            <person name="Baker A.L."/>
            <person name="Chain P.S."/>
            <person name="Currie B.J."/>
            <person name="Daligault H.E."/>
            <person name="Davenport K.W."/>
            <person name="Davis C.B."/>
            <person name="Inglis T.J."/>
            <person name="Kaestli M."/>
            <person name="Koren S."/>
            <person name="Mayo M."/>
            <person name="Merritt A.J."/>
            <person name="Price E.P."/>
            <person name="Sarovich D.S."/>
            <person name="Warner J."/>
            <person name="Rosovitz M.J."/>
        </authorList>
    </citation>
    <scope>NUCLEOTIDE SEQUENCE [LARGE SCALE GENOMIC DNA]</scope>
    <source>
        <strain evidence="11">DSM 2030</strain>
    </source>
</reference>
<dbReference type="EMBL" id="CP009170">
    <property type="protein sequence ID" value="AIS51491.1"/>
    <property type="molecule type" value="Genomic_DNA"/>
</dbReference>
<dbReference type="HOGENOM" id="CLU_036089_2_0_9"/>
<evidence type="ECO:0000259" key="9">
    <source>
        <dbReference type="Pfam" id="PF08125"/>
    </source>
</evidence>
<dbReference type="Pfam" id="PF08125">
    <property type="entry name" value="Mannitol_dh_C"/>
    <property type="match status" value="1"/>
</dbReference>
<evidence type="ECO:0000259" key="8">
    <source>
        <dbReference type="Pfam" id="PF01232"/>
    </source>
</evidence>
<dbReference type="KEGG" id="tki:TKV_c02860"/>
<dbReference type="Proteomes" id="UP000029669">
    <property type="component" value="Chromosome"/>
</dbReference>
<dbReference type="InterPro" id="IPR023027">
    <property type="entry name" value="Mannitol_DH_CS"/>
</dbReference>
<dbReference type="InterPro" id="IPR013328">
    <property type="entry name" value="6PGD_dom2"/>
</dbReference>
<dbReference type="eggNOG" id="COG0246">
    <property type="taxonomic scope" value="Bacteria"/>
</dbReference>
<dbReference type="InterPro" id="IPR013131">
    <property type="entry name" value="Mannitol_DH_N"/>
</dbReference>
<dbReference type="Gene3D" id="1.10.1040.10">
    <property type="entry name" value="N-(1-d-carboxylethyl)-l-norvaline Dehydrogenase, domain 2"/>
    <property type="match status" value="1"/>
</dbReference>
<evidence type="ECO:0000313" key="11">
    <source>
        <dbReference type="Proteomes" id="UP000029669"/>
    </source>
</evidence>
<dbReference type="NCBIfam" id="NF002652">
    <property type="entry name" value="PRK02318.2-5"/>
    <property type="match status" value="1"/>
</dbReference>
<feature type="domain" description="Mannitol dehydrogenase C-terminal" evidence="9">
    <location>
        <begin position="204"/>
        <end position="381"/>
    </location>
</feature>
<dbReference type="EC" id="1.1.1.17" evidence="2 7"/>
<dbReference type="HAMAP" id="MF_00196">
    <property type="entry name" value="Mannitol_dehydrog"/>
    <property type="match status" value="1"/>
</dbReference>
<dbReference type="RefSeq" id="WP_049684458.1">
    <property type="nucleotide sequence ID" value="NZ_CP009170.1"/>
</dbReference>
<dbReference type="STRING" id="2325.TKV_c02860"/>
<dbReference type="OrthoDB" id="271711at2"/>
<dbReference type="InterPro" id="IPR008927">
    <property type="entry name" value="6-PGluconate_DH-like_C_sf"/>
</dbReference>
<keyword evidence="4 7" id="KW-0560">Oxidoreductase</keyword>
<dbReference type="PROSITE" id="PS00974">
    <property type="entry name" value="MANNITOL_DHGENASE"/>
    <property type="match status" value="1"/>
</dbReference>
<dbReference type="PRINTS" id="PR00084">
    <property type="entry name" value="MTLDHDRGNASE"/>
</dbReference>
<dbReference type="SUPFAM" id="SSF51735">
    <property type="entry name" value="NAD(P)-binding Rossmann-fold domains"/>
    <property type="match status" value="1"/>
</dbReference>
<name>A0A097ANV6_THEKI</name>
<evidence type="ECO:0000256" key="7">
    <source>
        <dbReference type="HAMAP-Rule" id="MF_00196"/>
    </source>
</evidence>
<evidence type="ECO:0000256" key="1">
    <source>
        <dbReference type="ARBA" id="ARBA00006541"/>
    </source>
</evidence>
<accession>A0A097ANV6</accession>
<dbReference type="InterPro" id="IPR023028">
    <property type="entry name" value="Mannitol_1_phos_5_DH"/>
</dbReference>
<evidence type="ECO:0000256" key="4">
    <source>
        <dbReference type="ARBA" id="ARBA00023002"/>
    </source>
</evidence>
<dbReference type="Pfam" id="PF01232">
    <property type="entry name" value="Mannitol_dh"/>
    <property type="match status" value="1"/>
</dbReference>